<dbReference type="InterPro" id="IPR019734">
    <property type="entry name" value="TPR_rpt"/>
</dbReference>
<organism evidence="2 3">
    <name type="scientific">Platanthera guangdongensis</name>
    <dbReference type="NCBI Taxonomy" id="2320717"/>
    <lineage>
        <taxon>Eukaryota</taxon>
        <taxon>Viridiplantae</taxon>
        <taxon>Streptophyta</taxon>
        <taxon>Embryophyta</taxon>
        <taxon>Tracheophyta</taxon>
        <taxon>Spermatophyta</taxon>
        <taxon>Magnoliopsida</taxon>
        <taxon>Liliopsida</taxon>
        <taxon>Asparagales</taxon>
        <taxon>Orchidaceae</taxon>
        <taxon>Orchidoideae</taxon>
        <taxon>Orchideae</taxon>
        <taxon>Orchidinae</taxon>
        <taxon>Platanthera</taxon>
    </lineage>
</organism>
<evidence type="ECO:0000313" key="2">
    <source>
        <dbReference type="EMBL" id="KAK8960030.1"/>
    </source>
</evidence>
<sequence>MLRGLTSGIRPVNERPITNSSSSSRTISLFIVEHCNEGSGLRLDTIPTRSLMSLKQASERIKLKQYGEALDILNAAIEAYSGLSEAYLQRAFVLRHLCSVHLYPIVAICRRLNNILFEESENNYRKVLELKSGTSSVEKELSQLSQAKNALDSANNLLESGDFSKALEYIDKVVLIFSPGCLKAKLLKVKLLLALKDYSSAISETGYLLKEDENNLDALLLRGSAYYYLADHDIASSNGNIRLGRLGALVEVLPCDLEVTNPSPGSSLLQKCRAEDNAEKGKLRASVEDFKAALTMDPNHTAHNVNLYLGLCKVLVKLGRGNDAVNTCTEALNIDEELVEALTQPFFFMSHPFSTSTNDKTGHYFINTNNQTLITTISTAQQSPPLLILLSNPSKKAIIFYVVEVLGAHFLSQSAAPAEHPQRVIRQRCRAEAEFVPHLNSPTPLPPTPHPP</sequence>
<gene>
    <name evidence="2" type="ORF">KSP40_PGU016213</name>
</gene>
<dbReference type="PANTHER" id="PTHR45188">
    <property type="entry name" value="DNAJ PROTEIN P58IPK HOMOLOG"/>
    <property type="match status" value="1"/>
</dbReference>
<name>A0ABR2M823_9ASPA</name>
<evidence type="ECO:0000256" key="1">
    <source>
        <dbReference type="ARBA" id="ARBA00022737"/>
    </source>
</evidence>
<evidence type="ECO:0000313" key="3">
    <source>
        <dbReference type="Proteomes" id="UP001412067"/>
    </source>
</evidence>
<dbReference type="PANTHER" id="PTHR45188:SF2">
    <property type="entry name" value="DNAJ HOMOLOG SUBFAMILY C MEMBER 7"/>
    <property type="match status" value="1"/>
</dbReference>
<dbReference type="InterPro" id="IPR011990">
    <property type="entry name" value="TPR-like_helical_dom_sf"/>
</dbReference>
<reference evidence="2 3" key="1">
    <citation type="journal article" date="2022" name="Nat. Plants">
        <title>Genomes of leafy and leafless Platanthera orchids illuminate the evolution of mycoheterotrophy.</title>
        <authorList>
            <person name="Li M.H."/>
            <person name="Liu K.W."/>
            <person name="Li Z."/>
            <person name="Lu H.C."/>
            <person name="Ye Q.L."/>
            <person name="Zhang D."/>
            <person name="Wang J.Y."/>
            <person name="Li Y.F."/>
            <person name="Zhong Z.M."/>
            <person name="Liu X."/>
            <person name="Yu X."/>
            <person name="Liu D.K."/>
            <person name="Tu X.D."/>
            <person name="Liu B."/>
            <person name="Hao Y."/>
            <person name="Liao X.Y."/>
            <person name="Jiang Y.T."/>
            <person name="Sun W.H."/>
            <person name="Chen J."/>
            <person name="Chen Y.Q."/>
            <person name="Ai Y."/>
            <person name="Zhai J.W."/>
            <person name="Wu S.S."/>
            <person name="Zhou Z."/>
            <person name="Hsiao Y.Y."/>
            <person name="Wu W.L."/>
            <person name="Chen Y.Y."/>
            <person name="Lin Y.F."/>
            <person name="Hsu J.L."/>
            <person name="Li C.Y."/>
            <person name="Wang Z.W."/>
            <person name="Zhao X."/>
            <person name="Zhong W.Y."/>
            <person name="Ma X.K."/>
            <person name="Ma L."/>
            <person name="Huang J."/>
            <person name="Chen G.Z."/>
            <person name="Huang M.Z."/>
            <person name="Huang L."/>
            <person name="Peng D.H."/>
            <person name="Luo Y.B."/>
            <person name="Zou S.Q."/>
            <person name="Chen S.P."/>
            <person name="Lan S."/>
            <person name="Tsai W.C."/>
            <person name="Van de Peer Y."/>
            <person name="Liu Z.J."/>
        </authorList>
    </citation>
    <scope>NUCLEOTIDE SEQUENCE [LARGE SCALE GENOMIC DNA]</scope>
    <source>
        <strain evidence="2">Lor288</strain>
    </source>
</reference>
<dbReference type="SMART" id="SM00028">
    <property type="entry name" value="TPR"/>
    <property type="match status" value="3"/>
</dbReference>
<dbReference type="SUPFAM" id="SSF48452">
    <property type="entry name" value="TPR-like"/>
    <property type="match status" value="2"/>
</dbReference>
<keyword evidence="1" id="KW-0677">Repeat</keyword>
<comment type="caution">
    <text evidence="2">The sequence shown here is derived from an EMBL/GenBank/DDBJ whole genome shotgun (WGS) entry which is preliminary data.</text>
</comment>
<proteinExistence type="predicted"/>
<keyword evidence="3" id="KW-1185">Reference proteome</keyword>
<dbReference type="EMBL" id="JBBWWR010000011">
    <property type="protein sequence ID" value="KAK8960030.1"/>
    <property type="molecule type" value="Genomic_DNA"/>
</dbReference>
<dbReference type="Gene3D" id="1.25.40.10">
    <property type="entry name" value="Tetratricopeptide repeat domain"/>
    <property type="match status" value="1"/>
</dbReference>
<dbReference type="Proteomes" id="UP001412067">
    <property type="component" value="Unassembled WGS sequence"/>
</dbReference>
<accession>A0ABR2M823</accession>
<protein>
    <submittedName>
        <fullName evidence="2">Uncharacterized protein</fullName>
    </submittedName>
</protein>